<organism evidence="1 2">
    <name type="scientific">Physcomitrium patens</name>
    <name type="common">Spreading-leaved earth moss</name>
    <name type="synonym">Physcomitrella patens</name>
    <dbReference type="NCBI Taxonomy" id="3218"/>
    <lineage>
        <taxon>Eukaryota</taxon>
        <taxon>Viridiplantae</taxon>
        <taxon>Streptophyta</taxon>
        <taxon>Embryophyta</taxon>
        <taxon>Bryophyta</taxon>
        <taxon>Bryophytina</taxon>
        <taxon>Bryopsida</taxon>
        <taxon>Funariidae</taxon>
        <taxon>Funariales</taxon>
        <taxon>Funariaceae</taxon>
        <taxon>Physcomitrium</taxon>
    </lineage>
</organism>
<dbReference type="Proteomes" id="UP000006727">
    <property type="component" value="Chromosome 26"/>
</dbReference>
<keyword evidence="2" id="KW-1185">Reference proteome</keyword>
<dbReference type="EnsemblPlants" id="Pp3c26_9830V3.2">
    <property type="protein sequence ID" value="PAC:32918062.CDS.1"/>
    <property type="gene ID" value="Pp3c26_9830"/>
</dbReference>
<dbReference type="EnsemblPlants" id="Pp3c26_9830V3.3">
    <property type="protein sequence ID" value="PAC:32918063.CDS.1"/>
    <property type="gene ID" value="Pp3c26_9830"/>
</dbReference>
<dbReference type="Gramene" id="Pp3c26_9830V3.3">
    <property type="protein sequence ID" value="PAC:32918063.CDS.1"/>
    <property type="gene ID" value="Pp3c26_9830"/>
</dbReference>
<protein>
    <submittedName>
        <fullName evidence="1">Uncharacterized protein</fullName>
    </submittedName>
</protein>
<sequence>MRIIECHVGLAVGSFDAEGAAVLFPKIVIEPVEIQGLCRQVQRMVFLHKHICIPLLVP</sequence>
<dbReference type="EMBL" id="ABEU02000026">
    <property type="status" value="NOT_ANNOTATED_CDS"/>
    <property type="molecule type" value="Genomic_DNA"/>
</dbReference>
<evidence type="ECO:0000313" key="1">
    <source>
        <dbReference type="EnsemblPlants" id="PAC:32918062.CDS.1"/>
    </source>
</evidence>
<reference evidence="1 2" key="1">
    <citation type="journal article" date="2008" name="Science">
        <title>The Physcomitrella genome reveals evolutionary insights into the conquest of land by plants.</title>
        <authorList>
            <person name="Rensing S."/>
            <person name="Lang D."/>
            <person name="Zimmer A."/>
            <person name="Terry A."/>
            <person name="Salamov A."/>
            <person name="Shapiro H."/>
            <person name="Nishiyama T."/>
            <person name="Perroud P.-F."/>
            <person name="Lindquist E."/>
            <person name="Kamisugi Y."/>
            <person name="Tanahashi T."/>
            <person name="Sakakibara K."/>
            <person name="Fujita T."/>
            <person name="Oishi K."/>
            <person name="Shin-I T."/>
            <person name="Kuroki Y."/>
            <person name="Toyoda A."/>
            <person name="Suzuki Y."/>
            <person name="Hashimoto A."/>
            <person name="Yamaguchi K."/>
            <person name="Sugano A."/>
            <person name="Kohara Y."/>
            <person name="Fujiyama A."/>
            <person name="Anterola A."/>
            <person name="Aoki S."/>
            <person name="Ashton N."/>
            <person name="Barbazuk W.B."/>
            <person name="Barker E."/>
            <person name="Bennetzen J."/>
            <person name="Bezanilla M."/>
            <person name="Blankenship R."/>
            <person name="Cho S.H."/>
            <person name="Dutcher S."/>
            <person name="Estelle M."/>
            <person name="Fawcett J.A."/>
            <person name="Gundlach H."/>
            <person name="Hanada K."/>
            <person name="Heyl A."/>
            <person name="Hicks K.A."/>
            <person name="Hugh J."/>
            <person name="Lohr M."/>
            <person name="Mayer K."/>
            <person name="Melkozernov A."/>
            <person name="Murata T."/>
            <person name="Nelson D."/>
            <person name="Pils B."/>
            <person name="Prigge M."/>
            <person name="Reiss B."/>
            <person name="Renner T."/>
            <person name="Rombauts S."/>
            <person name="Rushton P."/>
            <person name="Sanderfoot A."/>
            <person name="Schween G."/>
            <person name="Shiu S.-H."/>
            <person name="Stueber K."/>
            <person name="Theodoulou F.L."/>
            <person name="Tu H."/>
            <person name="Van de Peer Y."/>
            <person name="Verrier P.J."/>
            <person name="Waters E."/>
            <person name="Wood A."/>
            <person name="Yang L."/>
            <person name="Cove D."/>
            <person name="Cuming A."/>
            <person name="Hasebe M."/>
            <person name="Lucas S."/>
            <person name="Mishler D.B."/>
            <person name="Reski R."/>
            <person name="Grigoriev I."/>
            <person name="Quatrano R.S."/>
            <person name="Boore J.L."/>
        </authorList>
    </citation>
    <scope>NUCLEOTIDE SEQUENCE [LARGE SCALE GENOMIC DNA]</scope>
    <source>
        <strain evidence="1 2">cv. Gransden 2004</strain>
    </source>
</reference>
<evidence type="ECO:0000313" key="2">
    <source>
        <dbReference type="Proteomes" id="UP000006727"/>
    </source>
</evidence>
<dbReference type="AlphaFoldDB" id="A0A7I3Z7E3"/>
<name>A0A7I3Z7E3_PHYPA</name>
<reference evidence="1" key="3">
    <citation type="submission" date="2020-12" db="UniProtKB">
        <authorList>
            <consortium name="EnsemblPlants"/>
        </authorList>
    </citation>
    <scope>IDENTIFICATION</scope>
</reference>
<reference evidence="1 2" key="2">
    <citation type="journal article" date="2018" name="Plant J.">
        <title>The Physcomitrella patens chromosome-scale assembly reveals moss genome structure and evolution.</title>
        <authorList>
            <person name="Lang D."/>
            <person name="Ullrich K.K."/>
            <person name="Murat F."/>
            <person name="Fuchs J."/>
            <person name="Jenkins J."/>
            <person name="Haas F.B."/>
            <person name="Piednoel M."/>
            <person name="Gundlach H."/>
            <person name="Van Bel M."/>
            <person name="Meyberg R."/>
            <person name="Vives C."/>
            <person name="Morata J."/>
            <person name="Symeonidi A."/>
            <person name="Hiss M."/>
            <person name="Muchero W."/>
            <person name="Kamisugi Y."/>
            <person name="Saleh O."/>
            <person name="Blanc G."/>
            <person name="Decker E.L."/>
            <person name="van Gessel N."/>
            <person name="Grimwood J."/>
            <person name="Hayes R.D."/>
            <person name="Graham S.W."/>
            <person name="Gunter L.E."/>
            <person name="McDaniel S.F."/>
            <person name="Hoernstein S.N.W."/>
            <person name="Larsson A."/>
            <person name="Li F.W."/>
            <person name="Perroud P.F."/>
            <person name="Phillips J."/>
            <person name="Ranjan P."/>
            <person name="Rokshar D.S."/>
            <person name="Rothfels C.J."/>
            <person name="Schneider L."/>
            <person name="Shu S."/>
            <person name="Stevenson D.W."/>
            <person name="Thummler F."/>
            <person name="Tillich M."/>
            <person name="Villarreal Aguilar J.C."/>
            <person name="Widiez T."/>
            <person name="Wong G.K."/>
            <person name="Wymore A."/>
            <person name="Zhang Y."/>
            <person name="Zimmer A.D."/>
            <person name="Quatrano R.S."/>
            <person name="Mayer K.F.X."/>
            <person name="Goodstein D."/>
            <person name="Casacuberta J.M."/>
            <person name="Vandepoele K."/>
            <person name="Reski R."/>
            <person name="Cuming A.C."/>
            <person name="Tuskan G.A."/>
            <person name="Maumus F."/>
            <person name="Salse J."/>
            <person name="Schmutz J."/>
            <person name="Rensing S.A."/>
        </authorList>
    </citation>
    <scope>NUCLEOTIDE SEQUENCE [LARGE SCALE GENOMIC DNA]</scope>
    <source>
        <strain evidence="1 2">cv. Gransden 2004</strain>
    </source>
</reference>
<proteinExistence type="predicted"/>
<dbReference type="Gramene" id="Pp3c26_9830V3.2">
    <property type="protein sequence ID" value="PAC:32918062.CDS.1"/>
    <property type="gene ID" value="Pp3c26_9830"/>
</dbReference>
<accession>A0A7I3Z7E3</accession>